<accession>A0ABU0YMW1</accession>
<dbReference type="RefSeq" id="WP_379956573.1">
    <property type="nucleotide sequence ID" value="NZ_JAUYVI010000004.1"/>
</dbReference>
<dbReference type="InterPro" id="IPR014018">
    <property type="entry name" value="SecA_motor_DEAD"/>
</dbReference>
<dbReference type="InterPro" id="IPR044722">
    <property type="entry name" value="SecA_SF2_C"/>
</dbReference>
<keyword evidence="12 15" id="KW-1278">Translocase</keyword>
<dbReference type="PROSITE" id="PS01312">
    <property type="entry name" value="SECA"/>
    <property type="match status" value="1"/>
</dbReference>
<evidence type="ECO:0000256" key="3">
    <source>
        <dbReference type="ARBA" id="ARBA00007650"/>
    </source>
</evidence>
<comment type="function">
    <text evidence="15">Part of the Sec protein translocase complex. Interacts with the SecYEG preprotein conducting channel. Has a central role in coupling the hydrolysis of ATP to the transfer of proteins into and across the cell membrane, serving both as a receptor for the preprotein-SecB complex and as an ATP-driven molecular motor driving the stepwise translocation of polypeptide chains across the membrane.</text>
</comment>
<keyword evidence="14 15" id="KW-0472">Membrane</keyword>
<dbReference type="CDD" id="cd18803">
    <property type="entry name" value="SF2_C_secA"/>
    <property type="match status" value="1"/>
</dbReference>
<evidence type="ECO:0000256" key="14">
    <source>
        <dbReference type="ARBA" id="ARBA00023136"/>
    </source>
</evidence>
<dbReference type="Gene3D" id="3.90.1440.10">
    <property type="entry name" value="SecA, preprotein cross-linking domain"/>
    <property type="match status" value="1"/>
</dbReference>
<comment type="catalytic activity">
    <reaction evidence="15">
        <text>ATP + H2O + cellular proteinSide 1 = ADP + phosphate + cellular proteinSide 2.</text>
        <dbReference type="EC" id="7.4.2.8"/>
    </reaction>
</comment>
<dbReference type="Pfam" id="PF02810">
    <property type="entry name" value="SEC-C"/>
    <property type="match status" value="1"/>
</dbReference>
<evidence type="ECO:0000256" key="11">
    <source>
        <dbReference type="ARBA" id="ARBA00022927"/>
    </source>
</evidence>
<comment type="similarity">
    <text evidence="3 15 16">Belongs to the SecA family.</text>
</comment>
<feature type="region of interest" description="Disordered" evidence="18">
    <location>
        <begin position="874"/>
        <end position="901"/>
    </location>
</feature>
<evidence type="ECO:0000256" key="15">
    <source>
        <dbReference type="HAMAP-Rule" id="MF_01382"/>
    </source>
</evidence>
<dbReference type="InterPro" id="IPR027417">
    <property type="entry name" value="P-loop_NTPase"/>
</dbReference>
<dbReference type="SUPFAM" id="SSF52540">
    <property type="entry name" value="P-loop containing nucleoside triphosphate hydrolases"/>
    <property type="match status" value="2"/>
</dbReference>
<gene>
    <name evidence="15 21" type="primary">secA</name>
    <name evidence="21" type="ORF">Q8A70_15240</name>
</gene>
<dbReference type="Pfam" id="PF07517">
    <property type="entry name" value="SecA_DEAD"/>
    <property type="match status" value="1"/>
</dbReference>
<evidence type="ECO:0000256" key="12">
    <source>
        <dbReference type="ARBA" id="ARBA00022967"/>
    </source>
</evidence>
<evidence type="ECO:0000313" key="21">
    <source>
        <dbReference type="EMBL" id="MDQ7249040.1"/>
    </source>
</evidence>
<reference evidence="22" key="1">
    <citation type="submission" date="2023-08" db="EMBL/GenBank/DDBJ databases">
        <title>Rhodospirillaceae gen. nov., a novel taxon isolated from the Yangtze River Yuezi River estuary sludge.</title>
        <authorList>
            <person name="Ruan L."/>
        </authorList>
    </citation>
    <scope>NUCLEOTIDE SEQUENCE [LARGE SCALE GENOMIC DNA]</scope>
    <source>
        <strain evidence="22">R-7</strain>
    </source>
</reference>
<evidence type="ECO:0000256" key="2">
    <source>
        <dbReference type="ARBA" id="ARBA00004170"/>
    </source>
</evidence>
<comment type="caution">
    <text evidence="21">The sequence shown here is derived from an EMBL/GenBank/DDBJ whole genome shotgun (WGS) entry which is preliminary data.</text>
</comment>
<evidence type="ECO:0000256" key="16">
    <source>
        <dbReference type="RuleBase" id="RU003874"/>
    </source>
</evidence>
<feature type="binding site" evidence="15">
    <location>
        <position position="499"/>
    </location>
    <ligand>
        <name>ATP</name>
        <dbReference type="ChEBI" id="CHEBI:30616"/>
    </ligand>
</feature>
<dbReference type="InterPro" id="IPR014001">
    <property type="entry name" value="Helicase_ATP-bd"/>
</dbReference>
<evidence type="ECO:0000313" key="22">
    <source>
        <dbReference type="Proteomes" id="UP001230156"/>
    </source>
</evidence>
<keyword evidence="9" id="KW-0862">Zinc</keyword>
<dbReference type="HAMAP" id="MF_01382">
    <property type="entry name" value="SecA"/>
    <property type="match status" value="1"/>
</dbReference>
<keyword evidence="6 15" id="KW-0963">Cytoplasm</keyword>
<keyword evidence="17" id="KW-0175">Coiled coil</keyword>
<dbReference type="PANTHER" id="PTHR30612">
    <property type="entry name" value="SECA INNER MEMBRANE COMPONENT OF SEC PROTEIN SECRETION SYSTEM"/>
    <property type="match status" value="1"/>
</dbReference>
<dbReference type="Gene3D" id="1.10.3060.10">
    <property type="entry name" value="Helical scaffold and wing domains of SecA"/>
    <property type="match status" value="1"/>
</dbReference>
<dbReference type="InterPro" id="IPR011130">
    <property type="entry name" value="SecA_preprotein_X-link_dom"/>
</dbReference>
<dbReference type="SMART" id="SM00958">
    <property type="entry name" value="SecA_PP_bind"/>
    <property type="match status" value="1"/>
</dbReference>
<evidence type="ECO:0000256" key="9">
    <source>
        <dbReference type="ARBA" id="ARBA00022833"/>
    </source>
</evidence>
<sequence>MFAALAKRVFGSANDRFIKSLNSTVAAINALEPEVQNLDDEALKARTAWLRDRLAKGETLDDILPDAFATVREAAKRTLGQRHFDVQMKGGVVLHQGKIAEMKTGEGKTLVATLPVYLNAIEGKGVHVVTVNDYLAKRDSEWMGQVYRFLGLSVGVIVHGLNDTQRREAYACDITYGTNHEFGFDYLRDNMKFRLEDMTQRPFNYGIVDEVDSILIDEARTPLIISGPTEDNSDLYYKVDKLMAHVKPEDYEKDEKSRHVAFTEEGTEHVEQLLKGVGLLKQGALYDIGNIALVHHANQALRAHTLFARDVDYVVKDNKVIIIDEFTGRMMEGRRYSEGLHQALEAKEGVEIQNENQTLATITYQNYFRLFPKLSGMTGTAMTEAPEFSEIYGLDVIEIPTNRPAKRVDHEDEVYRSAREKYDAIIEEINKARQRMQPVLVGTVSIDKSEVLSALLKQKGIPHAVLNARYHEQEAHIIAEAGVPGAVTVATNMAGRGTDIQLGGNLQMRVERETAGMTDVAAIQAKIEEIKADIAAKREAVLNSGEVLVIEPGKNGKPDKTETFPGGLFILGTERHESRRIDNQLRGRSGRQGDPGRSKFYLSLEDDLMRIFAPARMDSMLQRLGLKEGEAIVHPWVSKALEKAQQKVEARNFDIRKNLLKFDNVMNDQRKVIYEQRRELMAAEELKEEIAQMRKETVDELIARYIPEKAFAEQWDAAGLHEEVLRIFGIDLPVVEWAKEEGIADEAIRERVMDAVDRKMAEKAANMGPEVMRSIEKSLLLQMLDQNWKEHLLSLDHLRHGIGLRAYGQRDPLNEYKREAFEMFEAMLDRLREQITTLLAHVEIRAQEAVPAPVAGAAASQTTSSGAARQVMAQGAGAGNGAARVKSDLPPGVDPNDPRTWTQLGRNAECPCGSGKKYKHCHGKLVKA</sequence>
<dbReference type="InterPro" id="IPR000185">
    <property type="entry name" value="SecA"/>
</dbReference>
<dbReference type="NCBIfam" id="NF009538">
    <property type="entry name" value="PRK12904.1"/>
    <property type="match status" value="1"/>
</dbReference>
<keyword evidence="10 15" id="KW-0067">ATP-binding</keyword>
<dbReference type="SUPFAM" id="SSF81886">
    <property type="entry name" value="Helical scaffold and wing domains of SecA"/>
    <property type="match status" value="1"/>
</dbReference>
<dbReference type="CDD" id="cd17928">
    <property type="entry name" value="DEXDc_SecA"/>
    <property type="match status" value="1"/>
</dbReference>
<evidence type="ECO:0000256" key="5">
    <source>
        <dbReference type="ARBA" id="ARBA00022475"/>
    </source>
</evidence>
<keyword evidence="8 15" id="KW-0547">Nucleotide-binding</keyword>
<dbReference type="SUPFAM" id="SSF81767">
    <property type="entry name" value="Pre-protein crosslinking domain of SecA"/>
    <property type="match status" value="1"/>
</dbReference>
<evidence type="ECO:0000256" key="13">
    <source>
        <dbReference type="ARBA" id="ARBA00023010"/>
    </source>
</evidence>
<evidence type="ECO:0000256" key="18">
    <source>
        <dbReference type="SAM" id="MobiDB-lite"/>
    </source>
</evidence>
<evidence type="ECO:0000256" key="10">
    <source>
        <dbReference type="ARBA" id="ARBA00022840"/>
    </source>
</evidence>
<name>A0ABU0YMW1_9PROT</name>
<evidence type="ECO:0000256" key="7">
    <source>
        <dbReference type="ARBA" id="ARBA00022723"/>
    </source>
</evidence>
<dbReference type="SMART" id="SM00957">
    <property type="entry name" value="SecA_DEAD"/>
    <property type="match status" value="1"/>
</dbReference>
<evidence type="ECO:0000256" key="1">
    <source>
        <dbReference type="ARBA" id="ARBA00001947"/>
    </source>
</evidence>
<keyword evidence="13 15" id="KW-0811">Translocation</keyword>
<keyword evidence="7" id="KW-0479">Metal-binding</keyword>
<feature type="domain" description="Helicase ATP-binding" evidence="19">
    <location>
        <begin position="89"/>
        <end position="248"/>
    </location>
</feature>
<dbReference type="PROSITE" id="PS51196">
    <property type="entry name" value="SECA_MOTOR_DEAD"/>
    <property type="match status" value="1"/>
</dbReference>
<dbReference type="Pfam" id="PF07516">
    <property type="entry name" value="SecA_SW"/>
    <property type="match status" value="1"/>
</dbReference>
<organism evidence="21 22">
    <name type="scientific">Dongia sedimenti</name>
    <dbReference type="NCBI Taxonomy" id="3064282"/>
    <lineage>
        <taxon>Bacteria</taxon>
        <taxon>Pseudomonadati</taxon>
        <taxon>Pseudomonadota</taxon>
        <taxon>Alphaproteobacteria</taxon>
        <taxon>Rhodospirillales</taxon>
        <taxon>Dongiaceae</taxon>
        <taxon>Dongia</taxon>
    </lineage>
</organism>
<evidence type="ECO:0000259" key="19">
    <source>
        <dbReference type="PROSITE" id="PS51192"/>
    </source>
</evidence>
<dbReference type="PRINTS" id="PR00906">
    <property type="entry name" value="SECA"/>
</dbReference>
<dbReference type="InterPro" id="IPR011116">
    <property type="entry name" value="SecA_Wing/Scaffold"/>
</dbReference>
<evidence type="ECO:0000256" key="17">
    <source>
        <dbReference type="SAM" id="Coils"/>
    </source>
</evidence>
<keyword evidence="11 15" id="KW-0653">Protein transport</keyword>
<dbReference type="Gene3D" id="3.40.50.300">
    <property type="entry name" value="P-loop containing nucleotide triphosphate hydrolases"/>
    <property type="match status" value="2"/>
</dbReference>
<dbReference type="EC" id="7.4.2.8" evidence="15"/>
<feature type="coiled-coil region" evidence="17">
    <location>
        <begin position="676"/>
        <end position="703"/>
    </location>
</feature>
<evidence type="ECO:0000256" key="4">
    <source>
        <dbReference type="ARBA" id="ARBA00022448"/>
    </source>
</evidence>
<dbReference type="Gene3D" id="3.10.450.50">
    <property type="match status" value="1"/>
</dbReference>
<dbReference type="InterPro" id="IPR011115">
    <property type="entry name" value="SecA_DEAD"/>
</dbReference>
<dbReference type="PANTHER" id="PTHR30612:SF0">
    <property type="entry name" value="CHLOROPLAST PROTEIN-TRANSPORTING ATPASE"/>
    <property type="match status" value="1"/>
</dbReference>
<dbReference type="InterPro" id="IPR020937">
    <property type="entry name" value="SecA_CS"/>
</dbReference>
<keyword evidence="22" id="KW-1185">Reference proteome</keyword>
<dbReference type="InterPro" id="IPR004027">
    <property type="entry name" value="SEC_C_motif"/>
</dbReference>
<dbReference type="Pfam" id="PF01043">
    <property type="entry name" value="SecA_PP_bind"/>
    <property type="match status" value="1"/>
</dbReference>
<dbReference type="NCBIfam" id="TIGR00963">
    <property type="entry name" value="secA"/>
    <property type="match status" value="1"/>
</dbReference>
<comment type="subcellular location">
    <subcellularLocation>
        <location evidence="15">Cell membrane</location>
        <topology evidence="15">Peripheral membrane protein</topology>
        <orientation evidence="15">Cytoplasmic side</orientation>
    </subcellularLocation>
    <subcellularLocation>
        <location evidence="15">Cytoplasm</location>
    </subcellularLocation>
    <subcellularLocation>
        <location evidence="2">Membrane</location>
        <topology evidence="2">Peripheral membrane protein</topology>
    </subcellularLocation>
    <text evidence="15">Distribution is 50-50.</text>
</comment>
<comment type="cofactor">
    <cofactor evidence="1">
        <name>Zn(2+)</name>
        <dbReference type="ChEBI" id="CHEBI:29105"/>
    </cofactor>
</comment>
<dbReference type="Proteomes" id="UP001230156">
    <property type="component" value="Unassembled WGS sequence"/>
</dbReference>
<dbReference type="EMBL" id="JAUYVI010000004">
    <property type="protein sequence ID" value="MDQ7249040.1"/>
    <property type="molecule type" value="Genomic_DNA"/>
</dbReference>
<comment type="subunit">
    <text evidence="15">Monomer and homodimer. Part of the essential Sec protein translocation apparatus which comprises SecA, SecYEG and auxiliary proteins SecDF-YajC and YidC.</text>
</comment>
<dbReference type="InterPro" id="IPR036670">
    <property type="entry name" value="SecA_X-link_sf"/>
</dbReference>
<evidence type="ECO:0000256" key="8">
    <source>
        <dbReference type="ARBA" id="ARBA00022741"/>
    </source>
</evidence>
<evidence type="ECO:0000256" key="6">
    <source>
        <dbReference type="ARBA" id="ARBA00022490"/>
    </source>
</evidence>
<dbReference type="InterPro" id="IPR036266">
    <property type="entry name" value="SecA_Wing/Scaffold_sf"/>
</dbReference>
<protein>
    <recommendedName>
        <fullName evidence="15 16">Protein translocase subunit SecA</fullName>
        <ecNumber evidence="15">7.4.2.8</ecNumber>
    </recommendedName>
</protein>
<feature type="binding site" evidence="15">
    <location>
        <begin position="105"/>
        <end position="109"/>
    </location>
    <ligand>
        <name>ATP</name>
        <dbReference type="ChEBI" id="CHEBI:30616"/>
    </ligand>
</feature>
<feature type="binding site" evidence="15">
    <location>
        <position position="87"/>
    </location>
    <ligand>
        <name>ATP</name>
        <dbReference type="ChEBI" id="CHEBI:30616"/>
    </ligand>
</feature>
<dbReference type="Pfam" id="PF21090">
    <property type="entry name" value="P-loop_SecA"/>
    <property type="match status" value="1"/>
</dbReference>
<keyword evidence="4 15" id="KW-0813">Transport</keyword>
<feature type="domain" description="SecA family profile" evidence="20">
    <location>
        <begin position="3"/>
        <end position="633"/>
    </location>
</feature>
<proteinExistence type="inferred from homology"/>
<keyword evidence="5 15" id="KW-1003">Cell membrane</keyword>
<dbReference type="PROSITE" id="PS51192">
    <property type="entry name" value="HELICASE_ATP_BIND_1"/>
    <property type="match status" value="1"/>
</dbReference>
<evidence type="ECO:0000259" key="20">
    <source>
        <dbReference type="PROSITE" id="PS51196"/>
    </source>
</evidence>